<keyword evidence="1" id="KW-0862">Zinc</keyword>
<dbReference type="GO" id="GO:0008270">
    <property type="term" value="F:zinc ion binding"/>
    <property type="evidence" value="ECO:0007669"/>
    <property type="project" value="UniProtKB-KW"/>
</dbReference>
<evidence type="ECO:0000256" key="1">
    <source>
        <dbReference type="PROSITE-ProRule" id="PRU00047"/>
    </source>
</evidence>
<dbReference type="GO" id="GO:0005507">
    <property type="term" value="F:copper ion binding"/>
    <property type="evidence" value="ECO:0007669"/>
    <property type="project" value="InterPro"/>
</dbReference>
<organism evidence="4">
    <name type="scientific">Ananas comosus var. bracteatus</name>
    <name type="common">red pineapple</name>
    <dbReference type="NCBI Taxonomy" id="296719"/>
    <lineage>
        <taxon>Eukaryota</taxon>
        <taxon>Viridiplantae</taxon>
        <taxon>Streptophyta</taxon>
        <taxon>Embryophyta</taxon>
        <taxon>Tracheophyta</taxon>
        <taxon>Spermatophyta</taxon>
        <taxon>Magnoliopsida</taxon>
        <taxon>Liliopsida</taxon>
        <taxon>Poales</taxon>
        <taxon>Bromeliaceae</taxon>
        <taxon>Bromelioideae</taxon>
        <taxon>Ananas</taxon>
    </lineage>
</organism>
<evidence type="ECO:0000256" key="2">
    <source>
        <dbReference type="RuleBase" id="RU000672"/>
    </source>
</evidence>
<dbReference type="InterPro" id="IPR015798">
    <property type="entry name" value="Cu_amine_oxidase_C"/>
</dbReference>
<dbReference type="InterPro" id="IPR036460">
    <property type="entry name" value="Cu_amine_oxidase_C_sf"/>
</dbReference>
<dbReference type="EMBL" id="LR862138">
    <property type="protein sequence ID" value="CAD1817831.1"/>
    <property type="molecule type" value="Genomic_DNA"/>
</dbReference>
<dbReference type="GO" id="GO:0008131">
    <property type="term" value="F:primary methylamine oxidase activity"/>
    <property type="evidence" value="ECO:0007669"/>
    <property type="project" value="InterPro"/>
</dbReference>
<evidence type="ECO:0000259" key="3">
    <source>
        <dbReference type="PROSITE" id="PS50158"/>
    </source>
</evidence>
<dbReference type="SUPFAM" id="SSF57756">
    <property type="entry name" value="Retrovirus zinc finger-like domains"/>
    <property type="match status" value="1"/>
</dbReference>
<keyword evidence="2" id="KW-0186">Copper</keyword>
<dbReference type="SMART" id="SM00343">
    <property type="entry name" value="ZnF_C2HC"/>
    <property type="match status" value="2"/>
</dbReference>
<dbReference type="InterPro" id="IPR000269">
    <property type="entry name" value="Cu_amine_oxidase"/>
</dbReference>
<dbReference type="GO" id="GO:0009308">
    <property type="term" value="P:amine metabolic process"/>
    <property type="evidence" value="ECO:0007669"/>
    <property type="project" value="UniProtKB-UniRule"/>
</dbReference>
<comment type="PTM">
    <text evidence="2">Topaquinone (TPQ) is generated by copper-dependent autoxidation of a specific tyrosyl residue.</text>
</comment>
<name>A0A6V7NGY8_ANACO</name>
<dbReference type="PANTHER" id="PTHR10638:SF18">
    <property type="entry name" value="AMINE OXIDASE [COPPER-CONTAINING] ZETA, PEROXISOMAL"/>
    <property type="match status" value="1"/>
</dbReference>
<dbReference type="EC" id="1.4.3.-" evidence="2"/>
<dbReference type="InterPro" id="IPR001878">
    <property type="entry name" value="Znf_CCHC"/>
</dbReference>
<protein>
    <recommendedName>
        <fullName evidence="2">Amine oxidase</fullName>
        <ecNumber evidence="2">1.4.3.-</ecNumber>
    </recommendedName>
</protein>
<comment type="similarity">
    <text evidence="2">Belongs to the copper/topaquinone oxidase family.</text>
</comment>
<dbReference type="Gene3D" id="1.20.5.4010">
    <property type="match status" value="1"/>
</dbReference>
<dbReference type="Gene3D" id="2.70.98.20">
    <property type="entry name" value="Copper amine oxidase, catalytic domain"/>
    <property type="match status" value="1"/>
</dbReference>
<comment type="cofactor">
    <cofactor evidence="2">
        <name>Cu cation</name>
        <dbReference type="ChEBI" id="CHEBI:23378"/>
    </cofactor>
    <text evidence="2">Contains 1 topaquinone per subunit.</text>
</comment>
<accession>A0A6V7NGY8</accession>
<gene>
    <name evidence="4" type="ORF">CB5_LOCUS1042</name>
</gene>
<dbReference type="AlphaFoldDB" id="A0A6V7NGY8"/>
<reference evidence="4" key="1">
    <citation type="submission" date="2020-07" db="EMBL/GenBank/DDBJ databases">
        <authorList>
            <person name="Lin J."/>
        </authorList>
    </citation>
    <scope>NUCLEOTIDE SEQUENCE</scope>
</reference>
<keyword evidence="2" id="KW-0560">Oxidoreductase</keyword>
<dbReference type="GO" id="GO:0003676">
    <property type="term" value="F:nucleic acid binding"/>
    <property type="evidence" value="ECO:0007669"/>
    <property type="project" value="InterPro"/>
</dbReference>
<dbReference type="InterPro" id="IPR036875">
    <property type="entry name" value="Znf_CCHC_sf"/>
</dbReference>
<dbReference type="SUPFAM" id="SSF49998">
    <property type="entry name" value="Amine oxidase catalytic domain"/>
    <property type="match status" value="1"/>
</dbReference>
<keyword evidence="2" id="KW-0801">TPQ</keyword>
<dbReference type="PROSITE" id="PS50158">
    <property type="entry name" value="ZF_CCHC"/>
    <property type="match status" value="1"/>
</dbReference>
<feature type="domain" description="CCHC-type" evidence="3">
    <location>
        <begin position="332"/>
        <end position="346"/>
    </location>
</feature>
<dbReference type="PANTHER" id="PTHR10638">
    <property type="entry name" value="COPPER AMINE OXIDASE"/>
    <property type="match status" value="1"/>
</dbReference>
<dbReference type="Pfam" id="PF01179">
    <property type="entry name" value="Cu_amine_oxid"/>
    <property type="match status" value="1"/>
</dbReference>
<dbReference type="GO" id="GO:0048038">
    <property type="term" value="F:quinone binding"/>
    <property type="evidence" value="ECO:0007669"/>
    <property type="project" value="InterPro"/>
</dbReference>
<dbReference type="Gene3D" id="4.10.60.10">
    <property type="entry name" value="Zinc finger, CCHC-type"/>
    <property type="match status" value="1"/>
</dbReference>
<keyword evidence="1" id="KW-0863">Zinc-finger</keyword>
<sequence length="500" mass="56455">MNDDGKFEAEVKLTEILSLGALLLGESRKYGTTIAPGLYALVHQHFFVARMDMAVDCKPTETFNQVVEKSFSDLSWKQCGIAILHLHVTGLYLAELFAERHKLAPFVQILPFCHRLLNQEQLELRKLKWKARVSTMRVKKGKGKEIVCEQLALKKGKGKEIVGERPVLKGSLTKVVDPADCGYLAKETPLDGNGARKATSCRRNADVGVDVANVACSSSKRVTWADNVGSALTRTAYFSRTTSHFKPGSLTPYQPRAEDKPWTEASHRKDIHSNPHFKKTYREALLTPASTPLSHSHIHPKSSGFGNFSFKGRCFRCLGRDHRASHCRDPIRCTKCFKSGHFAKSCMHRLPLHVYRFMRARPAYLSAFVPLSDDFAARQNRRRNAILVDVIPPANLGHFPQDTIANGLASRFGGYPNDFQVARYSERDYVVFLPEWVQSDRLISRDVLSLGDFRLRCFPWNPYRGARRPPLTYKAWIRLVSLPYECWSSRTVAALVGGFS</sequence>
<evidence type="ECO:0000313" key="4">
    <source>
        <dbReference type="EMBL" id="CAD1817831.1"/>
    </source>
</evidence>
<proteinExistence type="inferred from homology"/>
<keyword evidence="2" id="KW-0479">Metal-binding</keyword>